<dbReference type="Gene3D" id="2.60.120.260">
    <property type="entry name" value="Galactose-binding domain-like"/>
    <property type="match status" value="1"/>
</dbReference>
<dbReference type="RefSeq" id="WP_311711732.1">
    <property type="nucleotide sequence ID" value="NZ_JAVRFB010000295.1"/>
</dbReference>
<evidence type="ECO:0000313" key="3">
    <source>
        <dbReference type="EMBL" id="MDT0407049.1"/>
    </source>
</evidence>
<evidence type="ECO:0000313" key="4">
    <source>
        <dbReference type="Proteomes" id="UP001180503"/>
    </source>
</evidence>
<protein>
    <submittedName>
        <fullName evidence="3">Discoidin domain-containing protein</fullName>
    </submittedName>
</protein>
<evidence type="ECO:0000256" key="1">
    <source>
        <dbReference type="SAM" id="MobiDB-lite"/>
    </source>
</evidence>
<dbReference type="EMBL" id="JAVRFB010000295">
    <property type="protein sequence ID" value="MDT0407049.1"/>
    <property type="molecule type" value="Genomic_DNA"/>
</dbReference>
<sequence length="132" mass="13799">RLTSALVLPTRRPDLTPTADAARCRPVTATSETPGLYAEAAVDGSPATSWSPDGATGSLTVDLGPHPLRVTAVTPRWSDPAPASSTVETSVDGRFWRPFLPGDTARKVRVTVRAEDPEKPTGIAELGVAAGR</sequence>
<accession>A0ABU2QRG3</accession>
<organism evidence="3 4">
    <name type="scientific">Streptomyces edwardsiae</name>
    <dbReference type="NCBI Taxonomy" id="3075527"/>
    <lineage>
        <taxon>Bacteria</taxon>
        <taxon>Bacillati</taxon>
        <taxon>Actinomycetota</taxon>
        <taxon>Actinomycetes</taxon>
        <taxon>Kitasatosporales</taxon>
        <taxon>Streptomycetaceae</taxon>
        <taxon>Streptomyces</taxon>
    </lineage>
</organism>
<evidence type="ECO:0000259" key="2">
    <source>
        <dbReference type="Pfam" id="PF00754"/>
    </source>
</evidence>
<feature type="non-terminal residue" evidence="3">
    <location>
        <position position="1"/>
    </location>
</feature>
<feature type="region of interest" description="Disordered" evidence="1">
    <location>
        <begin position="42"/>
        <end position="63"/>
    </location>
</feature>
<dbReference type="InterPro" id="IPR008979">
    <property type="entry name" value="Galactose-bd-like_sf"/>
</dbReference>
<dbReference type="Proteomes" id="UP001180503">
    <property type="component" value="Unassembled WGS sequence"/>
</dbReference>
<dbReference type="Pfam" id="PF00754">
    <property type="entry name" value="F5_F8_type_C"/>
    <property type="match status" value="1"/>
</dbReference>
<dbReference type="SUPFAM" id="SSF49785">
    <property type="entry name" value="Galactose-binding domain-like"/>
    <property type="match status" value="1"/>
</dbReference>
<dbReference type="InterPro" id="IPR000421">
    <property type="entry name" value="FA58C"/>
</dbReference>
<reference evidence="4" key="1">
    <citation type="submission" date="2023-07" db="EMBL/GenBank/DDBJ databases">
        <title>30 novel species of actinomycetes from the DSMZ collection.</title>
        <authorList>
            <person name="Nouioui I."/>
        </authorList>
    </citation>
    <scope>NUCLEOTIDE SEQUENCE [LARGE SCALE GENOMIC DNA]</scope>
    <source>
        <strain evidence="4">DSM 41635</strain>
    </source>
</reference>
<name>A0ABU2QRG3_9ACTN</name>
<gene>
    <name evidence="3" type="ORF">RM528_35005</name>
</gene>
<proteinExistence type="predicted"/>
<comment type="caution">
    <text evidence="3">The sequence shown here is derived from an EMBL/GenBank/DDBJ whole genome shotgun (WGS) entry which is preliminary data.</text>
</comment>
<feature type="domain" description="F5/8 type C" evidence="2">
    <location>
        <begin position="27"/>
        <end position="102"/>
    </location>
</feature>